<name>A0A074Z2J9_OPIVI</name>
<protein>
    <submittedName>
        <fullName evidence="1">Uncharacterized protein</fullName>
    </submittedName>
</protein>
<reference evidence="1 2" key="1">
    <citation type="submission" date="2013-11" db="EMBL/GenBank/DDBJ databases">
        <title>Opisthorchis viverrini - life in the bile duct.</title>
        <authorList>
            <person name="Young N.D."/>
            <person name="Nagarajan N."/>
            <person name="Lin S.J."/>
            <person name="Korhonen P.K."/>
            <person name="Jex A.R."/>
            <person name="Hall R.S."/>
            <person name="Safavi-Hemami H."/>
            <person name="Kaewkong W."/>
            <person name="Bertrand D."/>
            <person name="Gao S."/>
            <person name="Seet Q."/>
            <person name="Wongkham S."/>
            <person name="Teh B.T."/>
            <person name="Wongkham C."/>
            <person name="Intapan P.M."/>
            <person name="Maleewong W."/>
            <person name="Yang X."/>
            <person name="Hu M."/>
            <person name="Wang Z."/>
            <person name="Hofmann A."/>
            <person name="Sternberg P.W."/>
            <person name="Tan P."/>
            <person name="Wang J."/>
            <person name="Gasser R.B."/>
        </authorList>
    </citation>
    <scope>NUCLEOTIDE SEQUENCE [LARGE SCALE GENOMIC DNA]</scope>
</reference>
<dbReference type="GeneID" id="20325742"/>
<dbReference type="AlphaFoldDB" id="A0A074Z2J9"/>
<evidence type="ECO:0000313" key="1">
    <source>
        <dbReference type="EMBL" id="KER19727.1"/>
    </source>
</evidence>
<accession>A0A074Z2J9</accession>
<organism evidence="1 2">
    <name type="scientific">Opisthorchis viverrini</name>
    <name type="common">Southeast Asian liver fluke</name>
    <dbReference type="NCBI Taxonomy" id="6198"/>
    <lineage>
        <taxon>Eukaryota</taxon>
        <taxon>Metazoa</taxon>
        <taxon>Spiralia</taxon>
        <taxon>Lophotrochozoa</taxon>
        <taxon>Platyhelminthes</taxon>
        <taxon>Trematoda</taxon>
        <taxon>Digenea</taxon>
        <taxon>Opisthorchiida</taxon>
        <taxon>Opisthorchiata</taxon>
        <taxon>Opisthorchiidae</taxon>
        <taxon>Opisthorchis</taxon>
    </lineage>
</organism>
<sequence>MIPQSEYVKLMSRKKIMPPENTRTSCPTLDKGIREAEVGFEPRTFSAKVLMTLFKVLKDMLEDYVGPQALLNVLKFPSLHTMIMHLKWTAPVRKLHLGVENVLRPIANNVGSGRETRRREDWNATS</sequence>
<dbReference type="EMBL" id="KL597148">
    <property type="protein sequence ID" value="KER19727.1"/>
    <property type="molecule type" value="Genomic_DNA"/>
</dbReference>
<dbReference type="Proteomes" id="UP000054324">
    <property type="component" value="Unassembled WGS sequence"/>
</dbReference>
<proteinExistence type="predicted"/>
<dbReference type="CTD" id="20325742"/>
<evidence type="ECO:0000313" key="2">
    <source>
        <dbReference type="Proteomes" id="UP000054324"/>
    </source>
</evidence>
<dbReference type="RefSeq" id="XP_009176524.1">
    <property type="nucleotide sequence ID" value="XM_009178260.1"/>
</dbReference>
<keyword evidence="2" id="KW-1185">Reference proteome</keyword>
<gene>
    <name evidence="1" type="ORF">T265_11574</name>
</gene>
<dbReference type="KEGG" id="ovi:T265_11574"/>